<protein>
    <submittedName>
        <fullName evidence="1">Uncharacterized protein</fullName>
    </submittedName>
</protein>
<dbReference type="EMBL" id="JAPQKL010000003">
    <property type="protein sequence ID" value="KAJ5139100.1"/>
    <property type="molecule type" value="Genomic_DNA"/>
</dbReference>
<dbReference type="GeneID" id="81403862"/>
<evidence type="ECO:0000313" key="2">
    <source>
        <dbReference type="Proteomes" id="UP001149079"/>
    </source>
</evidence>
<gene>
    <name evidence="1" type="ORF">N7515_003948</name>
</gene>
<sequence>MERRSCRSTETLTTINKRLVADGDDGDDAATSDIIDSTLSDVKSTLSAMLDDAVDDLRRLSATNKGSTGIGNAYQWLLETD</sequence>
<dbReference type="Proteomes" id="UP001149079">
    <property type="component" value="Unassembled WGS sequence"/>
</dbReference>
<keyword evidence="2" id="KW-1185">Reference proteome</keyword>
<proteinExistence type="predicted"/>
<reference evidence="1" key="1">
    <citation type="submission" date="2022-11" db="EMBL/GenBank/DDBJ databases">
        <authorList>
            <person name="Petersen C."/>
        </authorList>
    </citation>
    <scope>NUCLEOTIDE SEQUENCE</scope>
    <source>
        <strain evidence="1">IBT 22155</strain>
    </source>
</reference>
<dbReference type="RefSeq" id="XP_056523749.1">
    <property type="nucleotide sequence ID" value="XM_056664692.1"/>
</dbReference>
<accession>A0A9W9H5L0</accession>
<organism evidence="1 2">
    <name type="scientific">Penicillium bovifimosum</name>
    <dbReference type="NCBI Taxonomy" id="126998"/>
    <lineage>
        <taxon>Eukaryota</taxon>
        <taxon>Fungi</taxon>
        <taxon>Dikarya</taxon>
        <taxon>Ascomycota</taxon>
        <taxon>Pezizomycotina</taxon>
        <taxon>Eurotiomycetes</taxon>
        <taxon>Eurotiomycetidae</taxon>
        <taxon>Eurotiales</taxon>
        <taxon>Aspergillaceae</taxon>
        <taxon>Penicillium</taxon>
    </lineage>
</organism>
<comment type="caution">
    <text evidence="1">The sequence shown here is derived from an EMBL/GenBank/DDBJ whole genome shotgun (WGS) entry which is preliminary data.</text>
</comment>
<evidence type="ECO:0000313" key="1">
    <source>
        <dbReference type="EMBL" id="KAJ5139100.1"/>
    </source>
</evidence>
<dbReference type="AlphaFoldDB" id="A0A9W9H5L0"/>
<reference evidence="1" key="2">
    <citation type="journal article" date="2023" name="IMA Fungus">
        <title>Comparative genomic study of the Penicillium genus elucidates a diverse pangenome and 15 lateral gene transfer events.</title>
        <authorList>
            <person name="Petersen C."/>
            <person name="Sorensen T."/>
            <person name="Nielsen M.R."/>
            <person name="Sondergaard T.E."/>
            <person name="Sorensen J.L."/>
            <person name="Fitzpatrick D.A."/>
            <person name="Frisvad J.C."/>
            <person name="Nielsen K.L."/>
        </authorList>
    </citation>
    <scope>NUCLEOTIDE SEQUENCE</scope>
    <source>
        <strain evidence="1">IBT 22155</strain>
    </source>
</reference>
<name>A0A9W9H5L0_9EURO</name>